<protein>
    <recommendedName>
        <fullName evidence="3">Virulence factor</fullName>
    </recommendedName>
</protein>
<dbReference type="RefSeq" id="WP_117809630.1">
    <property type="nucleotide sequence ID" value="NZ_JAQCUV010000030.1"/>
</dbReference>
<reference evidence="1 2" key="1">
    <citation type="submission" date="2018-08" db="EMBL/GenBank/DDBJ databases">
        <title>A genome reference for cultivated species of the human gut microbiota.</title>
        <authorList>
            <person name="Zou Y."/>
            <person name="Xue W."/>
            <person name="Luo G."/>
        </authorList>
    </citation>
    <scope>NUCLEOTIDE SEQUENCE [LARGE SCALE GENOMIC DNA]</scope>
    <source>
        <strain evidence="1 2">AF14-7</strain>
    </source>
</reference>
<sequence>MENIDVQINLLNQSIGWLETYHGNNISEINRLKNFRRKLKTIKFAIEERCSAAAYGESQAGKSYLMDSLLSQIGKPFSVDFGKEKPVFVDEINPSGGKNVKRESTGVITRFTTRCNNSMMTEYVKVRNFTIVDIILFLSDSYYKDIKIHPETALDLNDLNKEIEKTLNEVVDKNYNQNYITDDDIYDISDYFKQIVGSNAITIIQSEFALAVSRVISHIRLENWPRLFTLLWNKNKDITDLFTLLISELQKMSFQMDVYVPYQALLYKNGTLLDINWTDEILGDGEMARKYHCTTDVYDSTGMLLAKDIRKASLCALAAELTFTLSPDSIDNERMRFLSNIDLLDFPGSCPREKIYERDIEKEMSKLIRRGRVSYLFNKYSNAKRIGAILFCKDGGDGKDTEMGETLNNWIVDNIGETPRERSVFIKDAGGISPFFVVATKFNFELAHTNQKRGDNLNDKWDDRFKPLAEKVLKVCTYDWFNNWIVASEENVHMNSCYFRNIYLLRSFFWSINQNIFKEYKEGNDTKEKEVCPAEYPEYRVHLKESFKKYPFVIDHFSDPEQAWNDVASPNSDGSLAIIESLNKIAPQLDDARRKKYENEVDSIKCDVLDIISAHFVSDNPVEKLNAVKQKLGRIRCDIDVLFGKEPAIFGQLVKELMIYPIEIKDVVFKIIKNYTEMPPVSSVVANIRLSARIDFTNDWEERLKHLCEYSHKDVGEVAQWLSKHDLTIDDIIGSKKNNRGEDEREDMDTTQGGIISSKIYQYWMDHLMNEVALNLSSLLDCVDDIVNLLKDLFIRLKMKNRIMQITEQYLREYNDDMVSEVIADAVVLTLNNFSRNFGRDYMDDNDLNYIETTAQRYSFDVDSHCDETTITSGGVADVLFDLENSANILKKQWVEDKEVNVLKRLPMYDNYWKWKNNLEMGLILVSDMPVGNPEANKSIQKIKEQYSNLM</sequence>
<organism evidence="1 2">
    <name type="scientific">Bacteroides xylanisolvens</name>
    <dbReference type="NCBI Taxonomy" id="371601"/>
    <lineage>
        <taxon>Bacteria</taxon>
        <taxon>Pseudomonadati</taxon>
        <taxon>Bacteroidota</taxon>
        <taxon>Bacteroidia</taxon>
        <taxon>Bacteroidales</taxon>
        <taxon>Bacteroidaceae</taxon>
        <taxon>Bacteroides</taxon>
    </lineage>
</organism>
<dbReference type="InterPro" id="IPR017030">
    <property type="entry name" value="Vir_effector_SfrC"/>
</dbReference>
<comment type="caution">
    <text evidence="1">The sequence shown here is derived from an EMBL/GenBank/DDBJ whole genome shotgun (WGS) entry which is preliminary data.</text>
</comment>
<dbReference type="Proteomes" id="UP000283369">
    <property type="component" value="Unassembled WGS sequence"/>
</dbReference>
<accession>A0A412VYR7</accession>
<dbReference type="EMBL" id="QRYV01000020">
    <property type="protein sequence ID" value="RGV14969.1"/>
    <property type="molecule type" value="Genomic_DNA"/>
</dbReference>
<gene>
    <name evidence="1" type="ORF">DWW25_09870</name>
</gene>
<dbReference type="Pfam" id="PF10139">
    <property type="entry name" value="Virul_Fac"/>
    <property type="match status" value="1"/>
</dbReference>
<name>A0A412VYR7_9BACE</name>
<proteinExistence type="predicted"/>
<evidence type="ECO:0000313" key="1">
    <source>
        <dbReference type="EMBL" id="RGV14969.1"/>
    </source>
</evidence>
<dbReference type="AlphaFoldDB" id="A0A412VYR7"/>
<evidence type="ECO:0000313" key="2">
    <source>
        <dbReference type="Proteomes" id="UP000283369"/>
    </source>
</evidence>
<evidence type="ECO:0008006" key="3">
    <source>
        <dbReference type="Google" id="ProtNLM"/>
    </source>
</evidence>